<evidence type="ECO:0000256" key="1">
    <source>
        <dbReference type="ARBA" id="ARBA00023002"/>
    </source>
</evidence>
<evidence type="ECO:0000256" key="2">
    <source>
        <dbReference type="ARBA" id="ARBA00023033"/>
    </source>
</evidence>
<dbReference type="Gene3D" id="3.30.9.30">
    <property type="match status" value="1"/>
</dbReference>
<evidence type="ECO:0000313" key="5">
    <source>
        <dbReference type="Proteomes" id="UP000186002"/>
    </source>
</evidence>
<feature type="domain" description="FAD-binding" evidence="3">
    <location>
        <begin position="292"/>
        <end position="355"/>
    </location>
</feature>
<feature type="domain" description="FAD-binding" evidence="3">
    <location>
        <begin position="2"/>
        <end position="217"/>
    </location>
</feature>
<dbReference type="Gene3D" id="3.50.50.60">
    <property type="entry name" value="FAD/NAD(P)-binding domain"/>
    <property type="match status" value="1"/>
</dbReference>
<dbReference type="GO" id="GO:0071949">
    <property type="term" value="F:FAD binding"/>
    <property type="evidence" value="ECO:0007669"/>
    <property type="project" value="InterPro"/>
</dbReference>
<dbReference type="STRING" id="735517.SAMN05444272_2295"/>
<organism evidence="4 5">
    <name type="scientific">Roseibium suaedae</name>
    <dbReference type="NCBI Taxonomy" id="735517"/>
    <lineage>
        <taxon>Bacteria</taxon>
        <taxon>Pseudomonadati</taxon>
        <taxon>Pseudomonadota</taxon>
        <taxon>Alphaproteobacteria</taxon>
        <taxon>Hyphomicrobiales</taxon>
        <taxon>Stappiaceae</taxon>
        <taxon>Roseibium</taxon>
    </lineage>
</organism>
<gene>
    <name evidence="4" type="ORF">SAMN05444272_2295</name>
</gene>
<name>A0A1M7HQL6_9HYPH</name>
<evidence type="ECO:0000313" key="4">
    <source>
        <dbReference type="EMBL" id="SHM30710.1"/>
    </source>
</evidence>
<dbReference type="OrthoDB" id="4230779at2"/>
<dbReference type="NCBIfam" id="NF005720">
    <property type="entry name" value="PRK07538.1"/>
    <property type="match status" value="1"/>
</dbReference>
<proteinExistence type="predicted"/>
<keyword evidence="2" id="KW-0503">Monooxygenase</keyword>
<dbReference type="RefSeq" id="WP_073013161.1">
    <property type="nucleotide sequence ID" value="NZ_FRBW01000002.1"/>
</dbReference>
<dbReference type="EMBL" id="FRBW01000002">
    <property type="protein sequence ID" value="SHM30710.1"/>
    <property type="molecule type" value="Genomic_DNA"/>
</dbReference>
<accession>A0A1M7HQL6</accession>
<dbReference type="PANTHER" id="PTHR13789">
    <property type="entry name" value="MONOOXYGENASE"/>
    <property type="match status" value="1"/>
</dbReference>
<dbReference type="PANTHER" id="PTHR13789:SF268">
    <property type="entry name" value="5-METHYLPHENAZINE-1-CARBOXYLATE 1-MONOOXYGENASE"/>
    <property type="match status" value="1"/>
</dbReference>
<dbReference type="InterPro" id="IPR036188">
    <property type="entry name" value="FAD/NAD-bd_sf"/>
</dbReference>
<dbReference type="SUPFAM" id="SSF51905">
    <property type="entry name" value="FAD/NAD(P)-binding domain"/>
    <property type="match status" value="1"/>
</dbReference>
<protein>
    <submittedName>
        <fullName evidence="4">2-polyprenyl-6-methoxyphenol hydroxylase</fullName>
    </submittedName>
</protein>
<dbReference type="InterPro" id="IPR002938">
    <property type="entry name" value="FAD-bd"/>
</dbReference>
<dbReference type="Proteomes" id="UP000186002">
    <property type="component" value="Unassembled WGS sequence"/>
</dbReference>
<dbReference type="PRINTS" id="PR00420">
    <property type="entry name" value="RNGMNOXGNASE"/>
</dbReference>
<sequence length="421" mass="45127">MTVLIAGGGIAGLALGLTCHQIGLPFRIYETVSEIRPLGVGINLQPNAVRELFELGLEDGLSGIGVQTQEFGLFSKKGLEIWTEPRGKWAGYSWPQYSVHRGHLQMLLYKTLIERAGPDCIVTGQRATGFENTADGVTLHLRSATGEASSVTGSLLIGADGIHSAIRAQIAPGEGAPKWGGAVLWRGTALAKPFRTGATMVMIGHKTQRIVAYPISKPDPETGLAVINWIAELTYDPGAGWNKEDWNRVADINDFMPKFEGWTYDWLDFPALVAGADRVYEYPMVDRDPIGQWTVGKVSLMGDAAHAAYPVGSNGASQAIVDARKLGAAFLEHGASEDALQAYEAEMRPATAKIVLTNRGAGPDAVLQVVEDRCGGSFNHVNDVISQEELTAHAHKYKAIAGFAIDALNSQPSLIPEGARS</sequence>
<keyword evidence="1" id="KW-0560">Oxidoreductase</keyword>
<dbReference type="InterPro" id="IPR050493">
    <property type="entry name" value="FAD-dep_Monooxygenase_BioMet"/>
</dbReference>
<keyword evidence="5" id="KW-1185">Reference proteome</keyword>
<reference evidence="4 5" key="1">
    <citation type="submission" date="2016-11" db="EMBL/GenBank/DDBJ databases">
        <authorList>
            <person name="Jaros S."/>
            <person name="Januszkiewicz K."/>
            <person name="Wedrychowicz H."/>
        </authorList>
    </citation>
    <scope>NUCLEOTIDE SEQUENCE [LARGE SCALE GENOMIC DNA]</scope>
    <source>
        <strain evidence="4 5">DSM 22153</strain>
    </source>
</reference>
<dbReference type="GO" id="GO:0004497">
    <property type="term" value="F:monooxygenase activity"/>
    <property type="evidence" value="ECO:0007669"/>
    <property type="project" value="UniProtKB-KW"/>
</dbReference>
<dbReference type="Pfam" id="PF01494">
    <property type="entry name" value="FAD_binding_3"/>
    <property type="match status" value="2"/>
</dbReference>
<evidence type="ECO:0000259" key="3">
    <source>
        <dbReference type="Pfam" id="PF01494"/>
    </source>
</evidence>
<dbReference type="AlphaFoldDB" id="A0A1M7HQL6"/>
<dbReference type="SUPFAM" id="SSF54373">
    <property type="entry name" value="FAD-linked reductases, C-terminal domain"/>
    <property type="match status" value="1"/>
</dbReference>